<organism evidence="4 5">
    <name type="scientific">Falsiroseomonas tokyonensis</name>
    <dbReference type="NCBI Taxonomy" id="430521"/>
    <lineage>
        <taxon>Bacteria</taxon>
        <taxon>Pseudomonadati</taxon>
        <taxon>Pseudomonadota</taxon>
        <taxon>Alphaproteobacteria</taxon>
        <taxon>Acetobacterales</taxon>
        <taxon>Roseomonadaceae</taxon>
        <taxon>Falsiroseomonas</taxon>
    </lineage>
</organism>
<dbReference type="EMBL" id="JBHRSB010000001">
    <property type="protein sequence ID" value="MFC2998367.1"/>
    <property type="molecule type" value="Genomic_DNA"/>
</dbReference>
<accession>A0ABV7BLA5</accession>
<dbReference type="PANTHER" id="PTHR38015:SF1">
    <property type="entry name" value="OPINE DEHYDROGENASE DOMAIN-CONTAINING PROTEIN"/>
    <property type="match status" value="1"/>
</dbReference>
<dbReference type="InterPro" id="IPR051729">
    <property type="entry name" value="Opine/Lysopine_DH"/>
</dbReference>
<dbReference type="PANTHER" id="PTHR38015">
    <property type="entry name" value="BLR6086 PROTEIN"/>
    <property type="match status" value="1"/>
</dbReference>
<feature type="domain" description="Opine dehydrogenase" evidence="3">
    <location>
        <begin position="178"/>
        <end position="319"/>
    </location>
</feature>
<feature type="signal peptide" evidence="1">
    <location>
        <begin position="1"/>
        <end position="19"/>
    </location>
</feature>
<gene>
    <name evidence="4" type="ORF">ACFOD3_00600</name>
</gene>
<evidence type="ECO:0000313" key="4">
    <source>
        <dbReference type="EMBL" id="MFC2998367.1"/>
    </source>
</evidence>
<dbReference type="InterPro" id="IPR011128">
    <property type="entry name" value="G3P_DH_NAD-dep_N"/>
</dbReference>
<reference evidence="5" key="1">
    <citation type="journal article" date="2019" name="Int. J. Syst. Evol. Microbiol.">
        <title>The Global Catalogue of Microorganisms (GCM) 10K type strain sequencing project: providing services to taxonomists for standard genome sequencing and annotation.</title>
        <authorList>
            <consortium name="The Broad Institute Genomics Platform"/>
            <consortium name="The Broad Institute Genome Sequencing Center for Infectious Disease"/>
            <person name="Wu L."/>
            <person name="Ma J."/>
        </authorList>
    </citation>
    <scope>NUCLEOTIDE SEQUENCE [LARGE SCALE GENOMIC DNA]</scope>
    <source>
        <strain evidence="5">CGMCC 1.16855</strain>
    </source>
</reference>
<comment type="caution">
    <text evidence="4">The sequence shown here is derived from an EMBL/GenBank/DDBJ whole genome shotgun (WGS) entry which is preliminary data.</text>
</comment>
<dbReference type="Pfam" id="PF02317">
    <property type="entry name" value="Octopine_DH"/>
    <property type="match status" value="1"/>
</dbReference>
<feature type="domain" description="Glycerol-3-phosphate dehydrogenase NAD-dependent N-terminal" evidence="2">
    <location>
        <begin position="3"/>
        <end position="99"/>
    </location>
</feature>
<dbReference type="InterPro" id="IPR003421">
    <property type="entry name" value="Opine_DH"/>
</dbReference>
<protein>
    <submittedName>
        <fullName evidence="4">NAD/NADP octopine/nopaline dehydrogenase family protein</fullName>
    </submittedName>
</protein>
<keyword evidence="1" id="KW-0732">Signal</keyword>
<dbReference type="Pfam" id="PF01210">
    <property type="entry name" value="NAD_Gly3P_dh_N"/>
    <property type="match status" value="1"/>
</dbReference>
<evidence type="ECO:0000259" key="2">
    <source>
        <dbReference type="Pfam" id="PF01210"/>
    </source>
</evidence>
<feature type="chain" id="PRO_5046005387" evidence="1">
    <location>
        <begin position="20"/>
        <end position="350"/>
    </location>
</feature>
<keyword evidence="5" id="KW-1185">Reference proteome</keyword>
<sequence>MNLAILGAGAIGPAAAALAASRGHAVALWSPSGRGTAGMTDHIEAEGALTGRFSLRIAMTLEAALEGAEVALLAVPAYAHAALLPRIAAAMPPKMPLLIAPAAALSPLAFEALRAGLGPRAPVGGLATTPTTARRLAPGLVRIPAIRAAVDLAAIPAAAAPGLAAMATDLFGHECPVAPDVLQPALANANPIIHAVLALANVTRIERAEAWPQYELMTEASGRLMQALQAERDALAARCGLRVISLAESLHRASGVPRAALHAMGLAIAASGRSVNGPAAMDTRYVTEDVPFGLSFYLWLAARQGVAMPATESVVTVLESLWGRDLRRNALLDGLALEDLSGALRDGIGR</sequence>
<dbReference type="Proteomes" id="UP001595420">
    <property type="component" value="Unassembled WGS sequence"/>
</dbReference>
<evidence type="ECO:0000256" key="1">
    <source>
        <dbReference type="SAM" id="SignalP"/>
    </source>
</evidence>
<dbReference type="RefSeq" id="WP_216833748.1">
    <property type="nucleotide sequence ID" value="NZ_JAFNJS010000001.1"/>
</dbReference>
<evidence type="ECO:0000259" key="3">
    <source>
        <dbReference type="Pfam" id="PF02317"/>
    </source>
</evidence>
<name>A0ABV7BLA5_9PROT</name>
<evidence type="ECO:0000313" key="5">
    <source>
        <dbReference type="Proteomes" id="UP001595420"/>
    </source>
</evidence>
<proteinExistence type="predicted"/>